<keyword evidence="5" id="KW-0677">Repeat</keyword>
<feature type="transmembrane region" description="Helical" evidence="11">
    <location>
        <begin position="728"/>
        <end position="749"/>
    </location>
</feature>
<dbReference type="GO" id="GO:0016020">
    <property type="term" value="C:membrane"/>
    <property type="evidence" value="ECO:0007669"/>
    <property type="project" value="UniProtKB-SubCell"/>
</dbReference>
<keyword evidence="3" id="KW-0813">Transport</keyword>
<evidence type="ECO:0000256" key="8">
    <source>
        <dbReference type="ARBA" id="ARBA00022989"/>
    </source>
</evidence>
<gene>
    <name evidence="13" type="ORF">LSH36_855g01155</name>
</gene>
<keyword evidence="14" id="KW-1185">Reference proteome</keyword>
<dbReference type="PANTHER" id="PTHR19229">
    <property type="entry name" value="ATP-BINDING CASSETTE TRANSPORTER SUBFAMILY A ABCA"/>
    <property type="match status" value="1"/>
</dbReference>
<proteinExistence type="inferred from homology"/>
<dbReference type="PROSITE" id="PS00211">
    <property type="entry name" value="ABC_TRANSPORTER_1"/>
    <property type="match status" value="1"/>
</dbReference>
<dbReference type="GO" id="GO:0016887">
    <property type="term" value="F:ATP hydrolysis activity"/>
    <property type="evidence" value="ECO:0007669"/>
    <property type="project" value="InterPro"/>
</dbReference>
<dbReference type="InterPro" id="IPR027417">
    <property type="entry name" value="P-loop_NTPase"/>
</dbReference>
<dbReference type="PANTHER" id="PTHR19229:SF36">
    <property type="entry name" value="ATP-BINDING CASSETTE SUB-FAMILY A MEMBER 2"/>
    <property type="match status" value="1"/>
</dbReference>
<evidence type="ECO:0000256" key="10">
    <source>
        <dbReference type="SAM" id="MobiDB-lite"/>
    </source>
</evidence>
<evidence type="ECO:0000313" key="13">
    <source>
        <dbReference type="EMBL" id="KAK2143303.1"/>
    </source>
</evidence>
<evidence type="ECO:0000256" key="3">
    <source>
        <dbReference type="ARBA" id="ARBA00022448"/>
    </source>
</evidence>
<dbReference type="FunFam" id="3.40.50.300:FF:000264">
    <property type="entry name" value="ATP-binding cassette, sub-family A (ABC1), member 1"/>
    <property type="match status" value="1"/>
</dbReference>
<feature type="region of interest" description="Disordered" evidence="10">
    <location>
        <begin position="2446"/>
        <end position="2470"/>
    </location>
</feature>
<organism evidence="13 14">
    <name type="scientific">Paralvinella palmiformis</name>
    <dbReference type="NCBI Taxonomy" id="53620"/>
    <lineage>
        <taxon>Eukaryota</taxon>
        <taxon>Metazoa</taxon>
        <taxon>Spiralia</taxon>
        <taxon>Lophotrochozoa</taxon>
        <taxon>Annelida</taxon>
        <taxon>Polychaeta</taxon>
        <taxon>Sedentaria</taxon>
        <taxon>Canalipalpata</taxon>
        <taxon>Terebellida</taxon>
        <taxon>Terebelliformia</taxon>
        <taxon>Alvinellidae</taxon>
        <taxon>Paralvinella</taxon>
    </lineage>
</organism>
<keyword evidence="9 11" id="KW-0472">Membrane</keyword>
<dbReference type="InterPro" id="IPR017871">
    <property type="entry name" value="ABC_transporter-like_CS"/>
</dbReference>
<keyword evidence="4 11" id="KW-0812">Transmembrane</keyword>
<evidence type="ECO:0000256" key="7">
    <source>
        <dbReference type="ARBA" id="ARBA00022840"/>
    </source>
</evidence>
<feature type="transmembrane region" description="Helical" evidence="11">
    <location>
        <begin position="770"/>
        <end position="792"/>
    </location>
</feature>
<evidence type="ECO:0000256" key="5">
    <source>
        <dbReference type="ARBA" id="ARBA00022737"/>
    </source>
</evidence>
<comment type="subcellular location">
    <subcellularLocation>
        <location evidence="1">Membrane</location>
        <topology evidence="1">Multi-pass membrane protein</topology>
    </subcellularLocation>
</comment>
<dbReference type="Pfam" id="PF00005">
    <property type="entry name" value="ABC_tran"/>
    <property type="match status" value="2"/>
</dbReference>
<dbReference type="GO" id="GO:0005524">
    <property type="term" value="F:ATP binding"/>
    <property type="evidence" value="ECO:0007669"/>
    <property type="project" value="UniProtKB-KW"/>
</dbReference>
<dbReference type="Pfam" id="PF12698">
    <property type="entry name" value="ABC2_membrane_3"/>
    <property type="match status" value="2"/>
</dbReference>
<keyword evidence="6" id="KW-0547">Nucleotide-binding</keyword>
<dbReference type="SMART" id="SM00382">
    <property type="entry name" value="AAA"/>
    <property type="match status" value="2"/>
</dbReference>
<dbReference type="InterPro" id="IPR013525">
    <property type="entry name" value="ABC2_TM"/>
</dbReference>
<evidence type="ECO:0000256" key="6">
    <source>
        <dbReference type="ARBA" id="ARBA00022741"/>
    </source>
</evidence>
<feature type="transmembrane region" description="Helical" evidence="11">
    <location>
        <begin position="1927"/>
        <end position="1947"/>
    </location>
</feature>
<feature type="transmembrane region" description="Helical" evidence="11">
    <location>
        <begin position="21"/>
        <end position="42"/>
    </location>
</feature>
<dbReference type="InterPro" id="IPR026082">
    <property type="entry name" value="ABCA"/>
</dbReference>
<comment type="caution">
    <text evidence="13">The sequence shown here is derived from an EMBL/GenBank/DDBJ whole genome shotgun (WGS) entry which is preliminary data.</text>
</comment>
<evidence type="ECO:0000256" key="4">
    <source>
        <dbReference type="ARBA" id="ARBA00022692"/>
    </source>
</evidence>
<dbReference type="PROSITE" id="PS50893">
    <property type="entry name" value="ABC_TRANSPORTER_2"/>
    <property type="match status" value="2"/>
</dbReference>
<feature type="transmembrane region" description="Helical" evidence="11">
    <location>
        <begin position="804"/>
        <end position="826"/>
    </location>
</feature>
<feature type="transmembrane region" description="Helical" evidence="11">
    <location>
        <begin position="1838"/>
        <end position="1857"/>
    </location>
</feature>
<dbReference type="FunFam" id="3.40.50.300:FF:000327">
    <property type="entry name" value="ATP-binding cassette sub-family A member 3"/>
    <property type="match status" value="1"/>
</dbReference>
<dbReference type="Gene3D" id="3.40.50.300">
    <property type="entry name" value="P-loop containing nucleotide triphosphate hydrolases"/>
    <property type="match status" value="2"/>
</dbReference>
<dbReference type="SUPFAM" id="SSF52540">
    <property type="entry name" value="P-loop containing nucleoside triphosphate hydrolases"/>
    <property type="match status" value="2"/>
</dbReference>
<feature type="domain" description="ABC transporter" evidence="12">
    <location>
        <begin position="2045"/>
        <end position="2281"/>
    </location>
</feature>
<evidence type="ECO:0000313" key="14">
    <source>
        <dbReference type="Proteomes" id="UP001208570"/>
    </source>
</evidence>
<evidence type="ECO:0000259" key="12">
    <source>
        <dbReference type="PROSITE" id="PS50893"/>
    </source>
</evidence>
<evidence type="ECO:0000256" key="11">
    <source>
        <dbReference type="SAM" id="Phobius"/>
    </source>
</evidence>
<feature type="transmembrane region" description="Helical" evidence="11">
    <location>
        <begin position="1486"/>
        <end position="1507"/>
    </location>
</feature>
<keyword evidence="7" id="KW-0067">ATP-binding</keyword>
<evidence type="ECO:0000256" key="1">
    <source>
        <dbReference type="ARBA" id="ARBA00004141"/>
    </source>
</evidence>
<protein>
    <recommendedName>
        <fullName evidence="12">ABC transporter domain-containing protein</fullName>
    </recommendedName>
</protein>
<reference evidence="13" key="1">
    <citation type="journal article" date="2023" name="Mol. Biol. Evol.">
        <title>Third-Generation Sequencing Reveals the Adaptive Role of the Epigenome in Three Deep-Sea Polychaetes.</title>
        <authorList>
            <person name="Perez M."/>
            <person name="Aroh O."/>
            <person name="Sun Y."/>
            <person name="Lan Y."/>
            <person name="Juniper S.K."/>
            <person name="Young C.R."/>
            <person name="Angers B."/>
            <person name="Qian P.Y."/>
        </authorList>
    </citation>
    <scope>NUCLEOTIDE SEQUENCE</scope>
    <source>
        <strain evidence="13">P08H-3</strain>
    </source>
</reference>
<feature type="transmembrane region" description="Helical" evidence="11">
    <location>
        <begin position="1782"/>
        <end position="1804"/>
    </location>
</feature>
<sequence>MLRTRQLRLLLWKNFTLRRREPLRLVIELVWPLFLFLILVAVKKTRPDLDKRMPECHYDGKAMPSAGPLPFLQGLVCSFSNKCYQTVTIDERPGVVDTWNSSLLSQFFYDIEKFLSSQNEVDALVDLLDDFNFLDQIRKNPPENCTISLGSILINPSELRNIIQKQNITLTPTAIGELLNSSLLFDQMINISQYWTWAQELRSNLTKPKNMTEAVHRIRELICTDDKTKEILWLKSWQQTQNLTEQLCNLTAVQFQELLDDVSSDLDWTKLYIQLTDCLDHEMKYLNPDNLNRERLQKSMDAVKQLESLQSLVNQFNVTIYQALSDYRSDTNNSSTNITSILSQMFCGRKSTFIGEEENSFEKTMKEQTDYFEEDKKEDEETVYIYQNDTTAFCNELFENIQKSQWTRLLWRQVKPMIRGKLLYTPNTPAVRSIIKEANRTFEMLARLKNIAQDWLKVSPNVSDYMENNPKIDTIRQYLDEMAQLTSPSELDSYLRKKLIAQFGLLPILGSALLPPPADLLPPNWKPPFSLPSDYSLKELNMSTFTSIHNMIIQYKQWFSLEEDTNIYTWRASLNSTDLIMKMFSNYLECFEFNKFEGHDTEEDLVKKSLSYVNDDLLWAGIVFDITDKDTVPSFVPYRIRMDRDRVDTTTDYRVLDRFYHPGSRDKPLPDMKYIVYGFSYVQDMISHGIIRLHTNMTQDEEIGIRIQQFPYPCYIYAKFVIFISRTIPLFMVLAWIYSVAMIVKGIVYEKEQRLKEVMKVMGLSNGIHWLAWFITCFLMMFISIILLLFTVKGGEIIPKSSPSVLLVFFTVFAIATIMQCFMFSVFFSRANMAAACAAIFYFIGYLPYSFCVNWEDVMTLWQKGLACLASTTAFGYGCSYIAKYEEVGEGIQWYNIAKSPVIGDHFNMAKVLLIMFGDAIIYWLITWYVEAIKPGEFGMPLPWYFCFTRTYWMNQHRSLDDVTCSSGVEMDAEQQGNFEDEPSHLPVGVAIRGLHKIYKNGHKVAVDGLNVNFYEGQITSFLGHNGAGKTTTMSILTGLFPPTQGTAYIYNQDVRYDINSIRKSLGMCPQHNVLFDGLTVGEHLWFYASLKGVNTDTIKADMKQMINDVELANKQNDLAKNLSGGMKRKLSIAIAFVGGSKVVILDEPTAGIDPYARRSIWDLVLKYKKDRTIILSTHFMDEADILGDRIAIISQGKLCCCGTSLYLKARFGSGYSLTLVRAVQKETNNRTEEDTRPSTATSSRTLNDVKVDGCFIDGQDEGVADLSEKSCINIKTEPGDFEKKLTTFIKDVIPEATLIENIGAEITYNLPGDRHHTVIFEDLFNALDANLTELKISSYGISDTTLEEVFLKVAQQTGIDSELEEESQRQQMSQLTDGGTLARPITRMSFRQNKKRSLFGLKKKTANDQFGLIDPNAIDDTDSDFENEMLNQFESADSGINIPPDVITHCNGAGTHTLNGLPLVTRQFWAQLVKRFHHLTRSKKAFLVQIILPALFICLAMVFAMVNPPTPYQPSLELQPWRLIPSDQDGLQLYSFYSNDAPGSYWADKFEEMIQQRPSIGNRCLDPDVYSMEAYPCDNSLTNQPWTGIENPVNTTVECSCTTGYQVCPEGAAGPEPPKRLLPTTEYIYNLTGWNITDWILKSHEQYIRQRYGGFAFGETDQLVLENITQVEEVLRRLLVAANGGKDPNLDVNLKMPQIVKDFASFVENLSTKRNAKIWFNNKGWISMVAYMNIMNNLILRAHLPHGADPVKYGISVSNHPMNRTKEQLAIYTFNANIRDVLVAISVIFAMSNVPASFIMFLCEERASNSKHLQFVSGINPVIYWLANFTWDMSNYIISAVLCILIMVAFQVDSYVSPDNAPCLVALMFLYGWSVIPMMYPSSFAFTVPSTAFVVMSCINIFLGIVSTLSTFILESFMEEDLDRINAILMKVFLLLPHYCLGRGLIDMTRNQIISDTFAVLGENLFRNPFSWNIVGRNLLAMASLGPLFFVINIAMEYNFWYYKLPCFRARHNTTLTDEGRNEDIDVARERSRVEDKTNNEDVLTIHGLTKIYPGHRKKGRQRAVDNITFGVNKGECFGLLGVNGAGKTTTFKMLTGDIGVTKGDAFLAGHSIMTDMTSVHQNLGYCPQFDALCPQLTGKEHIELYARLRGVPEQDVKVVAAWAIRKLGLAGYATKCAGDYSGGNKRKLSTAISLVGNPAVIFLDEPTTGMDPKARRFLWNCITSVMKDGRSVVLTSHSMEECEALCSRVAIMVNGVFKCIGGPQHLKNRFGDGYTLTLRVSGRNPNMASVMSFIQRTFHDCQLQERYHNMIQYQLKSEQVSLASIFGTMEKARNQLNIEDYSVSQTTLDQVFINFAKLQTELHDDELSPDERMQYDSETVGGRNVADVNDDTAGLSVASSQLQQNSHGTLSTSSPIYYTTKPATTQYHSMQDTLYLSGEESLSGSTLDLVSHPGSPGSRSNLAEVSNC</sequence>
<accession>A0AAD9MT90</accession>
<evidence type="ECO:0000256" key="2">
    <source>
        <dbReference type="ARBA" id="ARBA00008869"/>
    </source>
</evidence>
<dbReference type="Pfam" id="PF23321">
    <property type="entry name" value="R1_ABCA1"/>
    <property type="match status" value="1"/>
</dbReference>
<keyword evidence="8 11" id="KW-1133">Transmembrane helix</keyword>
<dbReference type="InterPro" id="IPR003593">
    <property type="entry name" value="AAA+_ATPase"/>
</dbReference>
<feature type="transmembrane region" description="Helical" evidence="11">
    <location>
        <begin position="1893"/>
        <end position="1915"/>
    </location>
</feature>
<dbReference type="GO" id="GO:0140359">
    <property type="term" value="F:ABC-type transporter activity"/>
    <property type="evidence" value="ECO:0007669"/>
    <property type="project" value="InterPro"/>
</dbReference>
<dbReference type="CDD" id="cd03263">
    <property type="entry name" value="ABC_subfamily_A"/>
    <property type="match status" value="2"/>
</dbReference>
<dbReference type="Proteomes" id="UP001208570">
    <property type="component" value="Unassembled WGS sequence"/>
</dbReference>
<feature type="domain" description="ABC transporter" evidence="12">
    <location>
        <begin position="990"/>
        <end position="1221"/>
    </location>
</feature>
<feature type="transmembrane region" description="Helical" evidence="11">
    <location>
        <begin position="909"/>
        <end position="930"/>
    </location>
</feature>
<feature type="compositionally biased region" description="Polar residues" evidence="10">
    <location>
        <begin position="2459"/>
        <end position="2470"/>
    </location>
</feature>
<dbReference type="InterPro" id="IPR056264">
    <property type="entry name" value="R2_ABCA1-4-like"/>
</dbReference>
<feature type="transmembrane region" description="Helical" evidence="11">
    <location>
        <begin position="1980"/>
        <end position="2002"/>
    </location>
</feature>
<evidence type="ECO:0000256" key="9">
    <source>
        <dbReference type="ARBA" id="ARBA00023136"/>
    </source>
</evidence>
<dbReference type="InterPro" id="IPR003439">
    <property type="entry name" value="ABC_transporter-like_ATP-bd"/>
</dbReference>
<name>A0AAD9MT90_9ANNE</name>
<dbReference type="EMBL" id="JAODUP010000855">
    <property type="protein sequence ID" value="KAK2143303.1"/>
    <property type="molecule type" value="Genomic_DNA"/>
</dbReference>
<feature type="transmembrane region" description="Helical" evidence="11">
    <location>
        <begin position="1864"/>
        <end position="1881"/>
    </location>
</feature>
<comment type="similarity">
    <text evidence="2">Belongs to the ABC transporter superfamily. ABCA family.</text>
</comment>
<dbReference type="GO" id="GO:0005319">
    <property type="term" value="F:lipid transporter activity"/>
    <property type="evidence" value="ECO:0007669"/>
    <property type="project" value="TreeGrafter"/>
</dbReference>